<feature type="compositionally biased region" description="Basic and acidic residues" evidence="2">
    <location>
        <begin position="2400"/>
        <end position="2426"/>
    </location>
</feature>
<evidence type="ECO:0000313" key="3">
    <source>
        <dbReference type="EnsemblMetazoa" id="G29321.1:cds"/>
    </source>
</evidence>
<evidence type="ECO:0008006" key="5">
    <source>
        <dbReference type="Google" id="ProtNLM"/>
    </source>
</evidence>
<feature type="coiled-coil region" evidence="1">
    <location>
        <begin position="1882"/>
        <end position="1909"/>
    </location>
</feature>
<reference evidence="3" key="1">
    <citation type="submission" date="2022-08" db="UniProtKB">
        <authorList>
            <consortium name="EnsemblMetazoa"/>
        </authorList>
    </citation>
    <scope>IDENTIFICATION</scope>
    <source>
        <strain evidence="3">05x7-T-G4-1.051#20</strain>
    </source>
</reference>
<feature type="coiled-coil region" evidence="1">
    <location>
        <begin position="1028"/>
        <end position="1063"/>
    </location>
</feature>
<feature type="region of interest" description="Disordered" evidence="2">
    <location>
        <begin position="1693"/>
        <end position="1714"/>
    </location>
</feature>
<feature type="region of interest" description="Disordered" evidence="2">
    <location>
        <begin position="1569"/>
        <end position="1595"/>
    </location>
</feature>
<feature type="region of interest" description="Disordered" evidence="2">
    <location>
        <begin position="2368"/>
        <end position="2624"/>
    </location>
</feature>
<evidence type="ECO:0000256" key="2">
    <source>
        <dbReference type="SAM" id="MobiDB-lite"/>
    </source>
</evidence>
<dbReference type="Proteomes" id="UP000005408">
    <property type="component" value="Unassembled WGS sequence"/>
</dbReference>
<feature type="compositionally biased region" description="Basic and acidic residues" evidence="2">
    <location>
        <begin position="2436"/>
        <end position="2464"/>
    </location>
</feature>
<feature type="compositionally biased region" description="Basic and acidic residues" evidence="2">
    <location>
        <begin position="873"/>
        <end position="885"/>
    </location>
</feature>
<accession>A0A8W8LP51</accession>
<dbReference type="EnsemblMetazoa" id="G29321.1">
    <property type="protein sequence ID" value="G29321.1:cds"/>
    <property type="gene ID" value="G29321"/>
</dbReference>
<keyword evidence="4" id="KW-1185">Reference proteome</keyword>
<proteinExistence type="predicted"/>
<feature type="compositionally biased region" description="Basic and acidic residues" evidence="2">
    <location>
        <begin position="2582"/>
        <end position="2598"/>
    </location>
</feature>
<dbReference type="InterPro" id="IPR011992">
    <property type="entry name" value="EF-hand-dom_pair"/>
</dbReference>
<protein>
    <recommendedName>
        <fullName evidence="5">Trichohyalin-like</fullName>
    </recommendedName>
</protein>
<evidence type="ECO:0000256" key="1">
    <source>
        <dbReference type="SAM" id="Coils"/>
    </source>
</evidence>
<organism evidence="3 4">
    <name type="scientific">Magallana gigas</name>
    <name type="common">Pacific oyster</name>
    <name type="synonym">Crassostrea gigas</name>
    <dbReference type="NCBI Taxonomy" id="29159"/>
    <lineage>
        <taxon>Eukaryota</taxon>
        <taxon>Metazoa</taxon>
        <taxon>Spiralia</taxon>
        <taxon>Lophotrochozoa</taxon>
        <taxon>Mollusca</taxon>
        <taxon>Bivalvia</taxon>
        <taxon>Autobranchia</taxon>
        <taxon>Pteriomorphia</taxon>
        <taxon>Ostreida</taxon>
        <taxon>Ostreoidea</taxon>
        <taxon>Ostreidae</taxon>
        <taxon>Magallana</taxon>
    </lineage>
</organism>
<feature type="region of interest" description="Disordered" evidence="2">
    <location>
        <begin position="870"/>
        <end position="889"/>
    </location>
</feature>
<feature type="coiled-coil region" evidence="1">
    <location>
        <begin position="2000"/>
        <end position="2121"/>
    </location>
</feature>
<dbReference type="SUPFAM" id="SSF47473">
    <property type="entry name" value="EF-hand"/>
    <property type="match status" value="1"/>
</dbReference>
<sequence>MENLCKAEENFSRLRNNVTGVAINVYFGKSYDRIPRGIVLESKLRMGIHDLTALFNNLDTACKGFVTNEQIVGFYQSIYLAPIAIEHVDGAIQAVCGTLGTVTRPHFIDVLEELERRRSIDEQSYWDFQALDYNGTNRICLKDAFLLFREFHQERFSMFTWQKFLESRTFPGADVYFDEIRFWLCGYPQGEPASLEQITKEEARLERIQGQHGLEGYNAYKVLQDDGNETQEYQDEMQHHIKRRMNKWKKQGLEAMLFDDGMEVEDLESLDASKDHVTLSDLMDALETKYDLLREKLLLEMANLSSAVEGDQSEIFRELCKKERQLRRTGTLGTEVNSLSGARMSLPYSLLGMMGNVRTKDRKQKEEAEKRIKDLEMQGHFKDEIGKIIMAEYREALDDDSTCGGALLAINSRYQEEKEAILSVIKNKGGQTGTITMETSRLSRQHLLITEEADFHPCALAVGLAERPQGYKTSRITDWDRVRCESLAKLRLLAKKGRKQIKSPHMYADTDQMEEMGVVDLQKKLVVELVEKHKYEREAAIYMLQGRDSENSKVVAKSMTQGERNKLLKTLRNRHTNWKNSRSEDSQVLYTTLQEGMGLYYENRKVDLQESQSKVSEDDTNEAVLADLQQRQEGEFQAVVEDIALKSKEGLMKLICINNKQRVEEHLDNVAFVVLGTVELSEGDREYVKALEEKYDAIRDRVLYMGLKDDMKGEWKRMTEKEKRKELKDRRKQEKKLRGAGNVEEMGDLIGLKHKAKMLPTLRRLMGEERGEFETRFTKQKTSGQILDESSKGSYEPVNVLADLIPRYDEELDVLVMWLNKPETKSLSIKQQRIKILQLKLEALAAEMEEDFEVAAMFVGLLERVLSSPSGRHATDNVRQRDLAKRRTQLRSQRLQQNQVYEKRMITAPDPTHGDTTGWQLCYLREVLARQEGEREHLLQFLQDDSMDDLREAAAMMAEPETKARLAELHTKRRRLDLSNQDDQEEYTSILEEAVAIRYVCKKQQIQKETRREPTKDDVTVSILKDLQEEQDNEIAAILENLLNLSEEDLRDLRTEEREKRENRAVPNVLIVLTQSESKTHQQELLTALQHKYESVQAALLMETLIHKHGEAAWNKMADKEKQQQLRALTQEVELLRREGNNVGLIEVLEGFHLDKTFSSIMGVHRFLFLELVRDIEEDWIPEPTEEEQIMKNPLLNLWLRFESEKKNILQKLKGLDEEYMGEQDQLICIVRLTRETLLSQNNGRFLVSATVVGLAERQMEEGKPRMTGDKARYERVARHKMLSTTKKTSYRDQVSREPGLLTQMNAVMELLEFKHLCEQDQFKLLVEMSTDNKMQQEVMMMSQQQRKDQLSRLLSKRESLAKEKQKEHDIILQEGFVIKRELCRQRMSSDQKAEATDKEIHEVMMAELILAQNREAERLLQKLMPKDAEELQKMQIVQINDRKLNSRDNLAHVVLSPEMCLDVSTDTEADLMEALEGKYDALRDKLLAEALIKQLGESEWQRLSELERQKKMMELKLKERQLRREGKFDEISQILGDALDNQETLKRLMGENKEEQQRKLRERLERKKKRLAQGMSESECNELERQEIEEEEEEERKGRKNILLELEHHFEKEKAELLRQIGEGDDRLSKEKARQLQLMKLKRAERRARNEDKFDSAALVLGLAEEHKKKQQEVTDEERQRQERLARERIEAARRRRREGKTTPEEAINHETDDRMELQESLNMAIDRRHRHERDLLIQLLDEASTSDIKQAAATMTEEQRQDKLYELRELRKHWRQAESREHTQLTNILKEAACYLIQSNLHKYQEEGQTKTEEEVKVHILSNLQLWQDAEASMILSDLDNKDIGTLQQIVKMQSMVEDEGFHDNVSHVLLDQSKRDNMEEGEEELIQALEDKYDALKDKLIEAALKEEMGEDEWNKLSDAEKQRKIVELKMKERKLRQEGNVEEAAAIFEKVLENDELLDQILGPEDKKDADKRREELIREREEQGLPTDEETVNRLLEEQRKAQGKQRRINVLENLNLMLEDEKAKLLKALKNQHNRIDQERERQLAIARLQHERRKLAREEKFESAAIIVSQARENEENVKRTIKEERERMKALAKERLEARKRKLQKKKEEVSEEVRLRSEDDLEQLEDMAQTQDLSSVQTAILEALDQRQTEERNVLMDIIQTARNSGAIIREAKQMTSQDLKTQLLKLEKDERTWKQVSMQAALHTDEGNLSKSEKDVMFKEVAQRRSEHQAILTEAMVYKLQLEEQSHRAQNPKMSDEESLEDLSVVLLADLQEKQATESATVQNLMQDMEEKELQEVKRVQRIAKREGWFDALTGMLFQLSGSDPTGEEAGLEILDKTMANMEEDWKKEKDMLIAEAKSENASEEELQSALKQLEHEQELKRKAMAADLEQQRKKMMEKLSARRRQTEEKESEEIRAAQLVLISESRQKKQKESQEKERSHQSSELQKRLEARRQARKRTSQEEEEDEGVKRSLTDEERFSRPSTKDSNPFASMKREKTALDVTVSDKEKQDTYTKLMREQTAVLQHKQESQRKQEEMLKRRLAERQSKKQAEVQSLLSLGERQKTNLLAAKQDEKEKQLERMKERIKRERSKSPGKRKQDAIEEPELKPSIKK</sequence>
<evidence type="ECO:0000313" key="4">
    <source>
        <dbReference type="Proteomes" id="UP000005408"/>
    </source>
</evidence>
<feature type="compositionally biased region" description="Basic and acidic residues" evidence="2">
    <location>
        <begin position="2608"/>
        <end position="2624"/>
    </location>
</feature>
<feature type="compositionally biased region" description="Basic and acidic residues" evidence="2">
    <location>
        <begin position="2383"/>
        <end position="2392"/>
    </location>
</feature>
<feature type="compositionally biased region" description="Basic and acidic residues" evidence="2">
    <location>
        <begin position="2504"/>
        <end position="2529"/>
    </location>
</feature>
<keyword evidence="1" id="KW-0175">Coiled coil</keyword>
<feature type="compositionally biased region" description="Basic and acidic residues" evidence="2">
    <location>
        <begin position="1701"/>
        <end position="1714"/>
    </location>
</feature>
<feature type="compositionally biased region" description="Basic and acidic residues" evidence="2">
    <location>
        <begin position="2479"/>
        <end position="2495"/>
    </location>
</feature>
<feature type="compositionally biased region" description="Basic and acidic residues" evidence="2">
    <location>
        <begin position="2537"/>
        <end position="2562"/>
    </location>
</feature>
<name>A0A8W8LP51_MAGGI</name>